<gene>
    <name evidence="2" type="ORF">ACFPIJ_49200</name>
</gene>
<dbReference type="Proteomes" id="UP001595912">
    <property type="component" value="Unassembled WGS sequence"/>
</dbReference>
<feature type="region of interest" description="Disordered" evidence="1">
    <location>
        <begin position="84"/>
        <end position="103"/>
    </location>
</feature>
<dbReference type="RefSeq" id="WP_380126421.1">
    <property type="nucleotide sequence ID" value="NZ_JBHSIU010000086.1"/>
</dbReference>
<name>A0ABV9WET3_9ACTN</name>
<keyword evidence="3" id="KW-1185">Reference proteome</keyword>
<evidence type="ECO:0000313" key="2">
    <source>
        <dbReference type="EMBL" id="MFC5005791.1"/>
    </source>
</evidence>
<sequence>MNERQWWNGRWSRLVRRDVFVRNAADGRWQVELRRGGPEGRLRVRSFGSEQDAIGWIESAVVDPEAGWREIREATILSVRKRRASRSDASRRRKVAQDLDRAG</sequence>
<evidence type="ECO:0000313" key="3">
    <source>
        <dbReference type="Proteomes" id="UP001595912"/>
    </source>
</evidence>
<accession>A0ABV9WET3</accession>
<proteinExistence type="predicted"/>
<reference evidence="3" key="1">
    <citation type="journal article" date="2019" name="Int. J. Syst. Evol. Microbiol.">
        <title>The Global Catalogue of Microorganisms (GCM) 10K type strain sequencing project: providing services to taxonomists for standard genome sequencing and annotation.</title>
        <authorList>
            <consortium name="The Broad Institute Genomics Platform"/>
            <consortium name="The Broad Institute Genome Sequencing Center for Infectious Disease"/>
            <person name="Wu L."/>
            <person name="Ma J."/>
        </authorList>
    </citation>
    <scope>NUCLEOTIDE SEQUENCE [LARGE SCALE GENOMIC DNA]</scope>
    <source>
        <strain evidence="3">CGMCC 4.7152</strain>
    </source>
</reference>
<evidence type="ECO:0000256" key="1">
    <source>
        <dbReference type="SAM" id="MobiDB-lite"/>
    </source>
</evidence>
<dbReference type="EMBL" id="JBHSIU010000086">
    <property type="protein sequence ID" value="MFC5005791.1"/>
    <property type="molecule type" value="Genomic_DNA"/>
</dbReference>
<protein>
    <submittedName>
        <fullName evidence="2">Uncharacterized protein</fullName>
    </submittedName>
</protein>
<feature type="compositionally biased region" description="Basic and acidic residues" evidence="1">
    <location>
        <begin position="85"/>
        <end position="103"/>
    </location>
</feature>
<organism evidence="2 3">
    <name type="scientific">Dactylosporangium cerinum</name>
    <dbReference type="NCBI Taxonomy" id="1434730"/>
    <lineage>
        <taxon>Bacteria</taxon>
        <taxon>Bacillati</taxon>
        <taxon>Actinomycetota</taxon>
        <taxon>Actinomycetes</taxon>
        <taxon>Micromonosporales</taxon>
        <taxon>Micromonosporaceae</taxon>
        <taxon>Dactylosporangium</taxon>
    </lineage>
</organism>
<comment type="caution">
    <text evidence="2">The sequence shown here is derived from an EMBL/GenBank/DDBJ whole genome shotgun (WGS) entry which is preliminary data.</text>
</comment>